<dbReference type="GO" id="GO:0005524">
    <property type="term" value="F:ATP binding"/>
    <property type="evidence" value="ECO:0007669"/>
    <property type="project" value="UniProtKB-UniRule"/>
</dbReference>
<dbReference type="InterPro" id="IPR017441">
    <property type="entry name" value="Protein_kinase_ATP_BS"/>
</dbReference>
<evidence type="ECO:0000256" key="1">
    <source>
        <dbReference type="PROSITE-ProRule" id="PRU10141"/>
    </source>
</evidence>
<dbReference type="SUPFAM" id="SSF56112">
    <property type="entry name" value="Protein kinase-like (PK-like)"/>
    <property type="match status" value="2"/>
</dbReference>
<accession>A0AAV9UAL4</accession>
<dbReference type="GO" id="GO:0004672">
    <property type="term" value="F:protein kinase activity"/>
    <property type="evidence" value="ECO:0007669"/>
    <property type="project" value="InterPro"/>
</dbReference>
<dbReference type="InterPro" id="IPR000719">
    <property type="entry name" value="Prot_kinase_dom"/>
</dbReference>
<evidence type="ECO:0000313" key="3">
    <source>
        <dbReference type="EMBL" id="KAK6338057.1"/>
    </source>
</evidence>
<dbReference type="Proteomes" id="UP001375240">
    <property type="component" value="Unassembled WGS sequence"/>
</dbReference>
<keyword evidence="4" id="KW-1185">Reference proteome</keyword>
<comment type="caution">
    <text evidence="3">The sequence shown here is derived from an EMBL/GenBank/DDBJ whole genome shotgun (WGS) entry which is preliminary data.</text>
</comment>
<dbReference type="PANTHER" id="PTHR37542:SF3">
    <property type="entry name" value="PRION-INHIBITION AND PROPAGATION HELO DOMAIN-CONTAINING PROTEIN"/>
    <property type="match status" value="1"/>
</dbReference>
<dbReference type="CDD" id="cd00180">
    <property type="entry name" value="PKc"/>
    <property type="match status" value="1"/>
</dbReference>
<dbReference type="AlphaFoldDB" id="A0AAV9UAL4"/>
<feature type="domain" description="Protein kinase" evidence="2">
    <location>
        <begin position="156"/>
        <end position="471"/>
    </location>
</feature>
<dbReference type="InterPro" id="IPR056002">
    <property type="entry name" value="DUF7580"/>
</dbReference>
<proteinExistence type="predicted"/>
<gene>
    <name evidence="3" type="ORF">TWF696_001529</name>
</gene>
<keyword evidence="1" id="KW-0547">Nucleotide-binding</keyword>
<dbReference type="Pfam" id="PF00069">
    <property type="entry name" value="Pkinase"/>
    <property type="match status" value="1"/>
</dbReference>
<protein>
    <recommendedName>
        <fullName evidence="2">Protein kinase domain-containing protein</fullName>
    </recommendedName>
</protein>
<evidence type="ECO:0000313" key="4">
    <source>
        <dbReference type="Proteomes" id="UP001375240"/>
    </source>
</evidence>
<dbReference type="PROSITE" id="PS00107">
    <property type="entry name" value="PROTEIN_KINASE_ATP"/>
    <property type="match status" value="1"/>
</dbReference>
<dbReference type="PROSITE" id="PS50011">
    <property type="entry name" value="PROTEIN_KINASE_DOM"/>
    <property type="match status" value="1"/>
</dbReference>
<organism evidence="3 4">
    <name type="scientific">Orbilia brochopaga</name>
    <dbReference type="NCBI Taxonomy" id="3140254"/>
    <lineage>
        <taxon>Eukaryota</taxon>
        <taxon>Fungi</taxon>
        <taxon>Dikarya</taxon>
        <taxon>Ascomycota</taxon>
        <taxon>Pezizomycotina</taxon>
        <taxon>Orbiliomycetes</taxon>
        <taxon>Orbiliales</taxon>
        <taxon>Orbiliaceae</taxon>
        <taxon>Orbilia</taxon>
    </lineage>
</organism>
<dbReference type="EMBL" id="JAVHNQ010000010">
    <property type="protein sequence ID" value="KAK6338057.1"/>
    <property type="molecule type" value="Genomic_DNA"/>
</dbReference>
<dbReference type="Pfam" id="PF24476">
    <property type="entry name" value="DUF7580"/>
    <property type="match status" value="1"/>
</dbReference>
<evidence type="ECO:0000259" key="2">
    <source>
        <dbReference type="PROSITE" id="PS50011"/>
    </source>
</evidence>
<sequence>MDTLRDKIHSLRSTTTGAEDDGHFIEFTSLDNLLTDDVIETALQDTSIESFRREGIKKVILAGGKQTFATLISVGRPELIYNCIEHYDTGKDRLDSKLPLSVTDIDNIFGAKAREPGGKLEEWAKQLEEDQYEYIPLSFQRGATHRVLRDRVRLPFKSKQRLGGGGFGIVYKVTLSDNDHDAQLDKVLVLKELGNMRKSKSSARTAEAKKAMDAMFREEQRCLEILRIIKHPNILELLFSYTHKEKNCFLFPLAKGGDLQDFLDNDTRPVDMATDEAVYHAFCGLSSALESLHSYIHQGLKLEMVGCHHDLKPKNILVDGPRFILSDFGLSQMRSDLKDYKSMYQSGEGFYIAPECEDLSTFQKLEVGRPSDIWSFGCILANTLVYLKEGTAGLKSFEKARKIEIQTNYGPATFSMFHAGRENENPGVAQKLSELETGGSRSEKLLVQCVRDMLKLKPGERPPIEKCSQALRCVATSAIAESVDQAWADTSSDDYHFKDHLEYQVEKVNFETWSKTVINTPGVLKDLMQSELTFKETYSTLGKIKAELRSLEQKAKEDTWFPLFVQLRHLVNQLLSYAPKDVQRRIHSLVESAILQSDTRSLRLSDLPAQNTGTVGSDRILMLAAIKHMNSLASARDSERTIAQIPKEDITLKENGSISVFSTFYLAEYRPSDAAEETQSEQVLIEDLIYDKEWQDEDGKQLFERMENVLRIPDTTNEFKALQCRGYCHDQSGHRFALLYRFPNEPNYQFVEQLNKLYDKTRPVIDPFSKSKQAVVSLEHRFQLANKLAESIFEFHKIGWLHKAISSYNVVFFAKDERHARKMESPYLTGFSHSRPDQVNQISVVGSDMDEKLNAYHHPDYQRSLLDPTNNRVRYRAEFDYYSLGLVLLEIAYWTPLQRLLNRKDITTREGEKLLMYYVAYLSGPMGASYASAVKACLDSKALRGDAEPTLDKADCVEPNFERYVLEKLRVCSA</sequence>
<dbReference type="Gene3D" id="1.10.510.10">
    <property type="entry name" value="Transferase(Phosphotransferase) domain 1"/>
    <property type="match status" value="2"/>
</dbReference>
<dbReference type="SMART" id="SM00220">
    <property type="entry name" value="S_TKc"/>
    <property type="match status" value="1"/>
</dbReference>
<feature type="binding site" evidence="1">
    <location>
        <position position="191"/>
    </location>
    <ligand>
        <name>ATP</name>
        <dbReference type="ChEBI" id="CHEBI:30616"/>
    </ligand>
</feature>
<reference evidence="3 4" key="1">
    <citation type="submission" date="2019-10" db="EMBL/GenBank/DDBJ databases">
        <authorList>
            <person name="Palmer J.M."/>
        </authorList>
    </citation>
    <scope>NUCLEOTIDE SEQUENCE [LARGE SCALE GENOMIC DNA]</scope>
    <source>
        <strain evidence="3 4">TWF696</strain>
    </source>
</reference>
<dbReference type="InterPro" id="IPR011009">
    <property type="entry name" value="Kinase-like_dom_sf"/>
</dbReference>
<keyword evidence="1" id="KW-0067">ATP-binding</keyword>
<name>A0AAV9UAL4_9PEZI</name>
<dbReference type="PANTHER" id="PTHR37542">
    <property type="entry name" value="HELO DOMAIN-CONTAINING PROTEIN-RELATED"/>
    <property type="match status" value="1"/>
</dbReference>